<dbReference type="AlphaFoldDB" id="A0A3G6IS40"/>
<organism evidence="1 2">
    <name type="scientific">Corynebacterium pseudopelargi</name>
    <dbReference type="NCBI Taxonomy" id="2080757"/>
    <lineage>
        <taxon>Bacteria</taxon>
        <taxon>Bacillati</taxon>
        <taxon>Actinomycetota</taxon>
        <taxon>Actinomycetes</taxon>
        <taxon>Mycobacteriales</taxon>
        <taxon>Corynebacteriaceae</taxon>
        <taxon>Corynebacterium</taxon>
    </lineage>
</organism>
<reference evidence="1 2" key="1">
    <citation type="submission" date="2018-11" db="EMBL/GenBank/DDBJ databases">
        <authorList>
            <person name="Kleinhagauer T."/>
            <person name="Glaeser S.P."/>
            <person name="Spergser J."/>
            <person name="Ruckert C."/>
            <person name="Kaempfer P."/>
            <person name="Busse H.-J."/>
        </authorList>
    </citation>
    <scope>NUCLEOTIDE SEQUENCE [LARGE SCALE GENOMIC DNA]</scope>
    <source>
        <strain evidence="1 2">812CH</strain>
    </source>
</reference>
<accession>A0A3G6IS40</accession>
<evidence type="ECO:0000313" key="2">
    <source>
        <dbReference type="Proteomes" id="UP000271426"/>
    </source>
</evidence>
<name>A0A3G6IS40_9CORY</name>
<protein>
    <submittedName>
        <fullName evidence="1">Uncharacterized protein</fullName>
    </submittedName>
</protein>
<dbReference type="OrthoDB" id="9851114at2"/>
<dbReference type="EMBL" id="CP033898">
    <property type="protein sequence ID" value="AZA08386.1"/>
    <property type="molecule type" value="Genomic_DNA"/>
</dbReference>
<gene>
    <name evidence="1" type="ORF">CPPEL_01195</name>
</gene>
<sequence>MAPPRGGINHEGMHVTSQLLQHLQFRPLQPSTAHIRPSLSAQALGALEQRLEQALRKNQELIDVSCLDIAALVHKMYRMDQQLGQALRRKDLP</sequence>
<dbReference type="KEGG" id="cpso:CPPEL_01195"/>
<evidence type="ECO:0000313" key="1">
    <source>
        <dbReference type="EMBL" id="AZA08386.1"/>
    </source>
</evidence>
<dbReference type="Proteomes" id="UP000271426">
    <property type="component" value="Chromosome"/>
</dbReference>
<keyword evidence="2" id="KW-1185">Reference proteome</keyword>
<proteinExistence type="predicted"/>